<dbReference type="STRING" id="523844.MSTHT_2354"/>
<comment type="caution">
    <text evidence="11">Lacks conserved residue(s) required for the propagation of feature annotation.</text>
</comment>
<evidence type="ECO:0000256" key="11">
    <source>
        <dbReference type="HAMAP-Rule" id="MF_00435"/>
    </source>
</evidence>
<dbReference type="PANTHER" id="PTHR21371">
    <property type="entry name" value="KETOL-ACID REDUCTOISOMERASE, MITOCHONDRIAL"/>
    <property type="match status" value="1"/>
</dbReference>
<comment type="catalytic activity">
    <reaction evidence="10">
        <text>(2R)-2,3-dihydroxy-3-methylbutanoate + NADP(+) = (2S)-2-acetolactate + NADPH + H(+)</text>
        <dbReference type="Rhea" id="RHEA:22068"/>
        <dbReference type="ChEBI" id="CHEBI:15378"/>
        <dbReference type="ChEBI" id="CHEBI:49072"/>
        <dbReference type="ChEBI" id="CHEBI:57783"/>
        <dbReference type="ChEBI" id="CHEBI:58349"/>
        <dbReference type="ChEBI" id="CHEBI:58476"/>
        <dbReference type="EC" id="1.1.1.383"/>
    </reaction>
</comment>
<dbReference type="RefSeq" id="WP_048168069.1">
    <property type="nucleotide sequence ID" value="NZ_CP009501.1"/>
</dbReference>
<evidence type="ECO:0000259" key="13">
    <source>
        <dbReference type="PROSITE" id="PS51850"/>
    </source>
</evidence>
<dbReference type="Gene3D" id="3.40.50.720">
    <property type="entry name" value="NAD(P)-binding Rossmann-like Domain"/>
    <property type="match status" value="1"/>
</dbReference>
<evidence type="ECO:0000256" key="8">
    <source>
        <dbReference type="ARBA" id="ARBA00023304"/>
    </source>
</evidence>
<evidence type="ECO:0000256" key="10">
    <source>
        <dbReference type="ARBA" id="ARBA00052344"/>
    </source>
</evidence>
<dbReference type="Proteomes" id="UP000066529">
    <property type="component" value="Chromosome"/>
</dbReference>
<dbReference type="HOGENOM" id="CLU_033821_0_1_2"/>
<dbReference type="GO" id="GO:0009099">
    <property type="term" value="P:L-valine biosynthetic process"/>
    <property type="evidence" value="ECO:0007669"/>
    <property type="project" value="UniProtKB-UniRule"/>
</dbReference>
<dbReference type="UniPathway" id="UPA00049">
    <property type="reaction ID" value="UER00060"/>
</dbReference>
<dbReference type="Gene3D" id="6.10.240.10">
    <property type="match status" value="1"/>
</dbReference>
<dbReference type="OrthoDB" id="6064at2157"/>
<evidence type="ECO:0000256" key="4">
    <source>
        <dbReference type="ARBA" id="ARBA00022605"/>
    </source>
</evidence>
<dbReference type="Pfam" id="PF07991">
    <property type="entry name" value="KARI_N"/>
    <property type="match status" value="1"/>
</dbReference>
<keyword evidence="7 11" id="KW-0560">Oxidoreductase</keyword>
<feature type="binding site" evidence="11">
    <location>
        <begin position="25"/>
        <end position="28"/>
    </location>
    <ligand>
        <name>NADP(+)</name>
        <dbReference type="ChEBI" id="CHEBI:58349"/>
    </ligand>
</feature>
<feature type="binding site" evidence="11">
    <location>
        <position position="48"/>
    </location>
    <ligand>
        <name>NADP(+)</name>
        <dbReference type="ChEBI" id="CHEBI:58349"/>
    </ligand>
</feature>
<dbReference type="NCBIfam" id="TIGR00465">
    <property type="entry name" value="ilvC"/>
    <property type="match status" value="1"/>
</dbReference>
<comment type="function">
    <text evidence="11">Involved in the biosynthesis of branched-chain amino acids (BCAA). Catalyzes an alkyl-migration followed by a ketol-acid reduction of (S)-2-acetolactate (S2AL) to yield (R)-2,3-dihydroxy-isovalerate. In the isomerase reaction, S2AL is rearranged via a Mg-dependent methyl migration to produce 3-hydroxy-3-methyl-2-ketobutyrate (HMKB). In the reductase reaction, this 2-ketoacid undergoes a metal-dependent reduction by NADPH to yield (R)-2,3-dihydroxy-isovalerate.</text>
</comment>
<comment type="pathway">
    <text evidence="2 11">Amino-acid biosynthesis; L-isoleucine biosynthesis; L-isoleucine from 2-oxobutanoate: step 2/4.</text>
</comment>
<feature type="binding site" evidence="11 12">
    <location>
        <position position="227"/>
    </location>
    <ligand>
        <name>Mg(2+)</name>
        <dbReference type="ChEBI" id="CHEBI:18420"/>
        <label>2</label>
    </ligand>
</feature>
<dbReference type="GO" id="GO:0009097">
    <property type="term" value="P:isoleucine biosynthetic process"/>
    <property type="evidence" value="ECO:0007669"/>
    <property type="project" value="UniProtKB-UniRule"/>
</dbReference>
<dbReference type="GO" id="GO:0004455">
    <property type="term" value="F:ketol-acid reductoisomerase activity"/>
    <property type="evidence" value="ECO:0007669"/>
    <property type="project" value="UniProtKB-UniRule"/>
</dbReference>
<comment type="similarity">
    <text evidence="3 11 12">Belongs to the ketol-acid reductoisomerase family.</text>
</comment>
<name>A0A0E3KQB8_METTT</name>
<dbReference type="UniPathway" id="UPA00047">
    <property type="reaction ID" value="UER00056"/>
</dbReference>
<feature type="binding site" evidence="11 12">
    <location>
        <position position="191"/>
    </location>
    <ligand>
        <name>Mg(2+)</name>
        <dbReference type="ChEBI" id="CHEBI:18420"/>
        <label>2</label>
    </ligand>
</feature>
<comment type="catalytic activity">
    <reaction evidence="11">
        <text>(2R,3R)-2,3-dihydroxy-3-methylpentanoate + NADP(+) = (S)-2-ethyl-2-hydroxy-3-oxobutanoate + NADPH + H(+)</text>
        <dbReference type="Rhea" id="RHEA:13493"/>
        <dbReference type="ChEBI" id="CHEBI:15378"/>
        <dbReference type="ChEBI" id="CHEBI:49256"/>
        <dbReference type="ChEBI" id="CHEBI:49258"/>
        <dbReference type="ChEBI" id="CHEBI:57783"/>
        <dbReference type="ChEBI" id="CHEBI:58349"/>
        <dbReference type="EC" id="1.1.1.86"/>
    </reaction>
</comment>
<evidence type="ECO:0000313" key="15">
    <source>
        <dbReference type="EMBL" id="AKB14112.1"/>
    </source>
</evidence>
<feature type="binding site" evidence="11 12">
    <location>
        <position position="252"/>
    </location>
    <ligand>
        <name>substrate</name>
    </ligand>
</feature>
<dbReference type="GO" id="GO:0016853">
    <property type="term" value="F:isomerase activity"/>
    <property type="evidence" value="ECO:0007669"/>
    <property type="project" value="UniProtKB-KW"/>
</dbReference>
<evidence type="ECO:0000313" key="16">
    <source>
        <dbReference type="Proteomes" id="UP000066529"/>
    </source>
</evidence>
<feature type="active site" evidence="11">
    <location>
        <position position="108"/>
    </location>
</feature>
<feature type="binding site" evidence="11 12">
    <location>
        <position position="231"/>
    </location>
    <ligand>
        <name>Mg(2+)</name>
        <dbReference type="ChEBI" id="CHEBI:18420"/>
        <label>2</label>
    </ligand>
</feature>
<accession>A0A0E3KQB8</accession>
<feature type="domain" description="KARI C-terminal knotted" evidence="14">
    <location>
        <begin position="183"/>
        <end position="328"/>
    </location>
</feature>
<evidence type="ECO:0000256" key="6">
    <source>
        <dbReference type="ARBA" id="ARBA00022842"/>
    </source>
</evidence>
<feature type="binding site" evidence="11">
    <location>
        <position position="134"/>
    </location>
    <ligand>
        <name>NADP(+)</name>
        <dbReference type="ChEBI" id="CHEBI:58349"/>
    </ligand>
</feature>
<evidence type="ECO:0000256" key="9">
    <source>
        <dbReference type="ARBA" id="ARBA00050504"/>
    </source>
</evidence>
<evidence type="ECO:0000256" key="2">
    <source>
        <dbReference type="ARBA" id="ARBA00004885"/>
    </source>
</evidence>
<dbReference type="InterPro" id="IPR000506">
    <property type="entry name" value="KARI_C"/>
</dbReference>
<feature type="binding site" evidence="11">
    <location>
        <position position="53"/>
    </location>
    <ligand>
        <name>NADP(+)</name>
        <dbReference type="ChEBI" id="CHEBI:58349"/>
    </ligand>
</feature>
<dbReference type="InterPro" id="IPR008927">
    <property type="entry name" value="6-PGluconate_DH-like_C_sf"/>
</dbReference>
<dbReference type="PROSITE" id="PS51851">
    <property type="entry name" value="KARI_C"/>
    <property type="match status" value="1"/>
</dbReference>
<gene>
    <name evidence="11" type="primary">ilvC</name>
    <name evidence="15" type="ORF">MSTHT_2354</name>
</gene>
<comment type="catalytic activity">
    <reaction evidence="11">
        <text>(2R)-2,3-dihydroxy-3-methylbutanoate + NADP(+) = (2S)-2-acetolactate + NADPH + H(+)</text>
        <dbReference type="Rhea" id="RHEA:22068"/>
        <dbReference type="ChEBI" id="CHEBI:15378"/>
        <dbReference type="ChEBI" id="CHEBI:49072"/>
        <dbReference type="ChEBI" id="CHEBI:57783"/>
        <dbReference type="ChEBI" id="CHEBI:58349"/>
        <dbReference type="ChEBI" id="CHEBI:58476"/>
        <dbReference type="EC" id="1.1.1.86"/>
    </reaction>
</comment>
<keyword evidence="6 11" id="KW-0460">Magnesium</keyword>
<proteinExistence type="inferred from homology"/>
<dbReference type="NCBIfam" id="NF009940">
    <property type="entry name" value="PRK13403.1"/>
    <property type="match status" value="1"/>
</dbReference>
<reference evidence="15 16" key="1">
    <citation type="submission" date="2014-07" db="EMBL/GenBank/DDBJ databases">
        <title>Methanogenic archaea and the global carbon cycle.</title>
        <authorList>
            <person name="Henriksen J.R."/>
            <person name="Luke J."/>
            <person name="Reinhart S."/>
            <person name="Benedict M.N."/>
            <person name="Youngblut N.D."/>
            <person name="Metcalf M.E."/>
            <person name="Whitaker R.J."/>
            <person name="Metcalf W.W."/>
        </authorList>
    </citation>
    <scope>NUCLEOTIDE SEQUENCE [LARGE SCALE GENOMIC DNA]</scope>
    <source>
        <strain evidence="16">ATCC 43570 / DSM 1825 / OCM 12 / VKM B-1830 / TM-1</strain>
    </source>
</reference>
<evidence type="ECO:0000256" key="7">
    <source>
        <dbReference type="ARBA" id="ARBA00023002"/>
    </source>
</evidence>
<dbReference type="InterPro" id="IPR013116">
    <property type="entry name" value="KARI_N"/>
</dbReference>
<dbReference type="FunFam" id="3.40.50.720:FF:000023">
    <property type="entry name" value="Ketol-acid reductoisomerase (NADP(+))"/>
    <property type="match status" value="1"/>
</dbReference>
<sequence length="335" mass="36919">MATIIYDNETTFDALKDRTIAIMGYGSQGHAHALNLHDSGLNVIVGLRNGSQSWAKAEADGLKVMTVAEAAKAADVIMILLPDEKQAAVYYSEIEPNLKAGDALAFAHGFNIHYNQIVPPKDVDVFMVAPKGPGHIVRRTYIEGIGVPGLIAVYQDATGKARDIALSYAKGIGATRAGVYETTFREETETDLFGEQVDLCGGLSALIKTAFEVLVEAGYQPEMAYFETCHEVKLIVDLIYEGGLERMWHSVSNTAEYGGMTVGPKIINEQSRKAMYEALERIQNGEFAKEFILEGMVNHPVLKAMERKEKEHQLEIVGKQIRANIPWLNKKIDDD</sequence>
<dbReference type="AlphaFoldDB" id="A0A0E3KQB8"/>
<dbReference type="SUPFAM" id="SSF51735">
    <property type="entry name" value="NAD(P)-binding Rossmann-fold domains"/>
    <property type="match status" value="1"/>
</dbReference>
<dbReference type="InterPro" id="IPR013023">
    <property type="entry name" value="KARI"/>
</dbReference>
<dbReference type="NCBIfam" id="NF004017">
    <property type="entry name" value="PRK05479.1"/>
    <property type="match status" value="1"/>
</dbReference>
<keyword evidence="15" id="KW-0413">Isomerase</keyword>
<dbReference type="PATRIC" id="fig|523844.20.peg.2876"/>
<dbReference type="EC" id="1.1.1.86" evidence="11"/>
<dbReference type="Pfam" id="PF01450">
    <property type="entry name" value="KARI_C"/>
    <property type="match status" value="1"/>
</dbReference>
<dbReference type="GeneID" id="41602233"/>
<keyword evidence="11" id="KW-0521">NADP</keyword>
<dbReference type="PROSITE" id="PS51850">
    <property type="entry name" value="KARI_N"/>
    <property type="match status" value="1"/>
</dbReference>
<organism evidence="15 16">
    <name type="scientific">Methanosarcina thermophila (strain ATCC 43570 / DSM 1825 / OCM 12 / VKM B-1830 / TM-1)</name>
    <dbReference type="NCBI Taxonomy" id="523844"/>
    <lineage>
        <taxon>Archaea</taxon>
        <taxon>Methanobacteriati</taxon>
        <taxon>Methanobacteriota</taxon>
        <taxon>Stenosarchaea group</taxon>
        <taxon>Methanomicrobia</taxon>
        <taxon>Methanosarcinales</taxon>
        <taxon>Methanosarcinaceae</taxon>
        <taxon>Methanosarcina</taxon>
    </lineage>
</organism>
<comment type="pathway">
    <text evidence="1 11">Amino-acid biosynthesis; L-valine biosynthesis; L-valine from pyruvate: step 2/4.</text>
</comment>
<dbReference type="GO" id="GO:0000287">
    <property type="term" value="F:magnesium ion binding"/>
    <property type="evidence" value="ECO:0007669"/>
    <property type="project" value="UniProtKB-UniRule"/>
</dbReference>
<comment type="catalytic activity">
    <reaction evidence="9">
        <text>(2R)-2,3-dihydroxy-3-methylbutanoate + NAD(+) = (2S)-2-acetolactate + NADH + H(+)</text>
        <dbReference type="Rhea" id="RHEA:30627"/>
        <dbReference type="ChEBI" id="CHEBI:15378"/>
        <dbReference type="ChEBI" id="CHEBI:49072"/>
        <dbReference type="ChEBI" id="CHEBI:57540"/>
        <dbReference type="ChEBI" id="CHEBI:57945"/>
        <dbReference type="ChEBI" id="CHEBI:58476"/>
        <dbReference type="EC" id="1.1.1.383"/>
    </reaction>
</comment>
<feature type="binding site" evidence="11 12">
    <location>
        <position position="191"/>
    </location>
    <ligand>
        <name>Mg(2+)</name>
        <dbReference type="ChEBI" id="CHEBI:18420"/>
        <label>1</label>
    </ligand>
</feature>
<protein>
    <recommendedName>
        <fullName evidence="11">Ketol-acid reductoisomerase (NADP(+))</fullName>
        <shortName evidence="11">KARI</shortName>
        <ecNumber evidence="11">1.1.1.86</ecNumber>
    </recommendedName>
    <alternativeName>
        <fullName evidence="11">Acetohydroxy-acid isomeroreductase</fullName>
        <shortName evidence="11">AHIR</shortName>
    </alternativeName>
    <alternativeName>
        <fullName evidence="11">Alpha-keto-beta-hydroxylacyl reductoisomerase</fullName>
    </alternativeName>
</protein>
<feature type="domain" description="KARI N-terminal Rossmann" evidence="13">
    <location>
        <begin position="1"/>
        <end position="182"/>
    </location>
</feature>
<feature type="binding site" evidence="11">
    <location>
        <position position="51"/>
    </location>
    <ligand>
        <name>NADP(+)</name>
        <dbReference type="ChEBI" id="CHEBI:58349"/>
    </ligand>
</feature>
<comment type="cofactor">
    <cofactor evidence="11">
        <name>Mg(2+)</name>
        <dbReference type="ChEBI" id="CHEBI:18420"/>
    </cofactor>
    <text evidence="11">Binds 2 magnesium ions per subunit.</text>
</comment>
<feature type="binding site" evidence="11 12">
    <location>
        <position position="195"/>
    </location>
    <ligand>
        <name>Mg(2+)</name>
        <dbReference type="ChEBI" id="CHEBI:18420"/>
        <label>1</label>
    </ligand>
</feature>
<evidence type="ECO:0000256" key="3">
    <source>
        <dbReference type="ARBA" id="ARBA00010318"/>
    </source>
</evidence>
<evidence type="ECO:0000259" key="14">
    <source>
        <dbReference type="PROSITE" id="PS51851"/>
    </source>
</evidence>
<dbReference type="PIRSF" id="PIRSF000116">
    <property type="entry name" value="IlvC_gammaproteo"/>
    <property type="match status" value="1"/>
</dbReference>
<keyword evidence="4 11" id="KW-0028">Amino-acid biosynthesis</keyword>
<dbReference type="GO" id="GO:0050661">
    <property type="term" value="F:NADP binding"/>
    <property type="evidence" value="ECO:0007669"/>
    <property type="project" value="InterPro"/>
</dbReference>
<dbReference type="InterPro" id="IPR014359">
    <property type="entry name" value="KARI_prok"/>
</dbReference>
<dbReference type="EMBL" id="CP009501">
    <property type="protein sequence ID" value="AKB14112.1"/>
    <property type="molecule type" value="Genomic_DNA"/>
</dbReference>
<dbReference type="SUPFAM" id="SSF48179">
    <property type="entry name" value="6-phosphogluconate dehydrogenase C-terminal domain-like"/>
    <property type="match status" value="1"/>
</dbReference>
<keyword evidence="5 11" id="KW-0479">Metal-binding</keyword>
<evidence type="ECO:0000256" key="12">
    <source>
        <dbReference type="PROSITE-ProRule" id="PRU01198"/>
    </source>
</evidence>
<keyword evidence="8 11" id="KW-0100">Branched-chain amino acid biosynthesis</keyword>
<dbReference type="PANTHER" id="PTHR21371:SF1">
    <property type="entry name" value="KETOL-ACID REDUCTOISOMERASE, MITOCHONDRIAL"/>
    <property type="match status" value="1"/>
</dbReference>
<evidence type="ECO:0000256" key="5">
    <source>
        <dbReference type="ARBA" id="ARBA00022723"/>
    </source>
</evidence>
<dbReference type="HAMAP" id="MF_00435">
    <property type="entry name" value="IlvC"/>
    <property type="match status" value="1"/>
</dbReference>
<dbReference type="KEGG" id="mthr:MSTHT_2354"/>
<dbReference type="InterPro" id="IPR036291">
    <property type="entry name" value="NAD(P)-bd_dom_sf"/>
</dbReference>
<evidence type="ECO:0000256" key="1">
    <source>
        <dbReference type="ARBA" id="ARBA00004864"/>
    </source>
</evidence>